<feature type="binding site" evidence="5">
    <location>
        <position position="82"/>
    </location>
    <ligand>
        <name>FAD</name>
        <dbReference type="ChEBI" id="CHEBI:57692"/>
    </ligand>
</feature>
<keyword evidence="3" id="KW-0285">Flavoprotein</keyword>
<feature type="binding site" evidence="5">
    <location>
        <position position="205"/>
    </location>
    <ligand>
        <name>FAD</name>
        <dbReference type="ChEBI" id="CHEBI:57692"/>
    </ligand>
</feature>
<evidence type="ECO:0000256" key="5">
    <source>
        <dbReference type="PIRSR" id="PIRSR000137-2"/>
    </source>
</evidence>
<evidence type="ECO:0000256" key="4">
    <source>
        <dbReference type="ARBA" id="ARBA00022827"/>
    </source>
</evidence>
<dbReference type="InterPro" id="IPR012132">
    <property type="entry name" value="GMC_OxRdtase"/>
</dbReference>
<dbReference type="OrthoDB" id="9785276at2"/>
<dbReference type="GO" id="GO:0016614">
    <property type="term" value="F:oxidoreductase activity, acting on CH-OH group of donors"/>
    <property type="evidence" value="ECO:0007669"/>
    <property type="project" value="InterPro"/>
</dbReference>
<keyword evidence="4 5" id="KW-0274">FAD</keyword>
<dbReference type="Proteomes" id="UP000323454">
    <property type="component" value="Unassembled WGS sequence"/>
</dbReference>
<dbReference type="Gene3D" id="3.30.560.10">
    <property type="entry name" value="Glucose Oxidase, domain 3"/>
    <property type="match status" value="1"/>
</dbReference>
<dbReference type="PROSITE" id="PS00624">
    <property type="entry name" value="GMC_OXRED_2"/>
    <property type="match status" value="1"/>
</dbReference>
<keyword evidence="8" id="KW-1185">Reference proteome</keyword>
<proteinExistence type="inferred from homology"/>
<dbReference type="InterPro" id="IPR000172">
    <property type="entry name" value="GMC_OxRdtase_N"/>
</dbReference>
<dbReference type="SUPFAM" id="SSF51905">
    <property type="entry name" value="FAD/NAD(P)-binding domain"/>
    <property type="match status" value="1"/>
</dbReference>
<dbReference type="Pfam" id="PF05199">
    <property type="entry name" value="GMC_oxred_C"/>
    <property type="match status" value="1"/>
</dbReference>
<dbReference type="EMBL" id="VUOB01000001">
    <property type="protein sequence ID" value="KAA2267210.1"/>
    <property type="molecule type" value="Genomic_DNA"/>
</dbReference>
<protein>
    <submittedName>
        <fullName evidence="7">FAD-binding protein</fullName>
    </submittedName>
</protein>
<reference evidence="7 8" key="1">
    <citation type="submission" date="2019-09" db="EMBL/GenBank/DDBJ databases">
        <title>Goodfellowia gen. nov., a new genus of the Pseudonocardineae related to Actinoalloteichus, containing Goodfellowia coeruleoviolacea gen. nov., comb. nov. gen. nov., comb. nov.</title>
        <authorList>
            <person name="Labeda D."/>
        </authorList>
    </citation>
    <scope>NUCLEOTIDE SEQUENCE [LARGE SCALE GENOMIC DNA]</scope>
    <source>
        <strain evidence="7 8">AN110305</strain>
    </source>
</reference>
<sequence>MVTADYVVVGAGTAGSVLARRLLDRTGARVLLLEAGDRDTNPAIHDPLRMHELWDSKQDWGLRTVPQRHAADRRLHLPRGRVLGGSHALNAMIHVRGTSSDYDGWAALGNPGWSWADVEPVFRAIDSGPLPVLRDYTPDPIQRAILDACVESGVPYNPDYNNGAQAGVSRMQFTIADGRRRTTAHAYLEPVLDDPRLTVLTGVEVSRLLVSRGRCRGVEWRQDGSPRQAMAEAEVVLAAGAIGSPALLLRSGIGPADDLRAFCVEVAAHLPGVGENLQDHWLAPVIFGAERPIEHTPGLPATQTHLFWHSRPGALDLQPLHFSAPLYEPWMSGPDNGFTLMAGLVRPASVGRITLPARNIDGPPLIDPRVLSAPADLAALVAGVELGRKIGAASALRPWGAAELYPGQGVDLAEYVRRTVTTYHHSAGTCAMGVDPDVGAVVDPRLRVHGAAGLRVADASVMPTIVTGNTNTPTIMIAERAATMIAEASP</sequence>
<dbReference type="GO" id="GO:0050660">
    <property type="term" value="F:flavin adenine dinucleotide binding"/>
    <property type="evidence" value="ECO:0007669"/>
    <property type="project" value="InterPro"/>
</dbReference>
<dbReference type="InterPro" id="IPR007867">
    <property type="entry name" value="GMC_OxRtase_C"/>
</dbReference>
<dbReference type="InterPro" id="IPR036188">
    <property type="entry name" value="FAD/NAD-bd_sf"/>
</dbReference>
<evidence type="ECO:0000259" key="6">
    <source>
        <dbReference type="PROSITE" id="PS00624"/>
    </source>
</evidence>
<name>A0A5B2XW37_9PSEU</name>
<evidence type="ECO:0000256" key="2">
    <source>
        <dbReference type="ARBA" id="ARBA00010790"/>
    </source>
</evidence>
<feature type="domain" description="Glucose-methanol-choline oxidoreductase N-terminal" evidence="6">
    <location>
        <begin position="240"/>
        <end position="254"/>
    </location>
</feature>
<reference evidence="7 8" key="2">
    <citation type="submission" date="2019-09" db="EMBL/GenBank/DDBJ databases">
        <authorList>
            <person name="Jin C."/>
        </authorList>
    </citation>
    <scope>NUCLEOTIDE SEQUENCE [LARGE SCALE GENOMIC DNA]</scope>
    <source>
        <strain evidence="7 8">AN110305</strain>
    </source>
</reference>
<gene>
    <name evidence="7" type="ORF">F0L68_01015</name>
</gene>
<evidence type="ECO:0000256" key="3">
    <source>
        <dbReference type="ARBA" id="ARBA00022630"/>
    </source>
</evidence>
<dbReference type="Gene3D" id="3.50.50.60">
    <property type="entry name" value="FAD/NAD(P)-binding domain"/>
    <property type="match status" value="1"/>
</dbReference>
<evidence type="ECO:0000313" key="7">
    <source>
        <dbReference type="EMBL" id="KAA2267210.1"/>
    </source>
</evidence>
<evidence type="ECO:0000256" key="1">
    <source>
        <dbReference type="ARBA" id="ARBA00001974"/>
    </source>
</evidence>
<dbReference type="PANTHER" id="PTHR11552">
    <property type="entry name" value="GLUCOSE-METHANOL-CHOLINE GMC OXIDOREDUCTASE"/>
    <property type="match status" value="1"/>
</dbReference>
<comment type="cofactor">
    <cofactor evidence="1 5">
        <name>FAD</name>
        <dbReference type="ChEBI" id="CHEBI:57692"/>
    </cofactor>
</comment>
<comment type="caution">
    <text evidence="7">The sequence shown here is derived from an EMBL/GenBank/DDBJ whole genome shotgun (WGS) entry which is preliminary data.</text>
</comment>
<organism evidence="7 8">
    <name type="scientific">Solihabitans fulvus</name>
    <dbReference type="NCBI Taxonomy" id="1892852"/>
    <lineage>
        <taxon>Bacteria</taxon>
        <taxon>Bacillati</taxon>
        <taxon>Actinomycetota</taxon>
        <taxon>Actinomycetes</taxon>
        <taxon>Pseudonocardiales</taxon>
        <taxon>Pseudonocardiaceae</taxon>
        <taxon>Solihabitans</taxon>
    </lineage>
</organism>
<evidence type="ECO:0000313" key="8">
    <source>
        <dbReference type="Proteomes" id="UP000323454"/>
    </source>
</evidence>
<accession>A0A5B2XW37</accession>
<dbReference type="AlphaFoldDB" id="A0A5B2XW37"/>
<dbReference type="SUPFAM" id="SSF54373">
    <property type="entry name" value="FAD-linked reductases, C-terminal domain"/>
    <property type="match status" value="1"/>
</dbReference>
<comment type="similarity">
    <text evidence="2">Belongs to the GMC oxidoreductase family.</text>
</comment>
<dbReference type="PIRSF" id="PIRSF000137">
    <property type="entry name" value="Alcohol_oxidase"/>
    <property type="match status" value="1"/>
</dbReference>
<dbReference type="Pfam" id="PF00732">
    <property type="entry name" value="GMC_oxred_N"/>
    <property type="match status" value="1"/>
</dbReference>
<dbReference type="PANTHER" id="PTHR11552:SF147">
    <property type="entry name" value="CHOLINE DEHYDROGENASE, MITOCHONDRIAL"/>
    <property type="match status" value="1"/>
</dbReference>
<feature type="binding site" evidence="5">
    <location>
        <position position="423"/>
    </location>
    <ligand>
        <name>substrate</name>
    </ligand>
</feature>